<evidence type="ECO:0000256" key="1">
    <source>
        <dbReference type="SAM" id="MobiDB-lite"/>
    </source>
</evidence>
<reference evidence="2 3" key="1">
    <citation type="journal article" date="2015" name="Sci. Rep.">
        <title>Genome of the facultative scuticociliatosis pathogen Pseudocohnilembus persalinus provides insight into its virulence through horizontal gene transfer.</title>
        <authorList>
            <person name="Xiong J."/>
            <person name="Wang G."/>
            <person name="Cheng J."/>
            <person name="Tian M."/>
            <person name="Pan X."/>
            <person name="Warren A."/>
            <person name="Jiang C."/>
            <person name="Yuan D."/>
            <person name="Miao W."/>
        </authorList>
    </citation>
    <scope>NUCLEOTIDE SEQUENCE [LARGE SCALE GENOMIC DNA]</scope>
    <source>
        <strain evidence="2">36N120E</strain>
    </source>
</reference>
<gene>
    <name evidence="2" type="ORF">PPERSA_10395</name>
</gene>
<feature type="region of interest" description="Disordered" evidence="1">
    <location>
        <begin position="1"/>
        <end position="32"/>
    </location>
</feature>
<evidence type="ECO:0000313" key="3">
    <source>
        <dbReference type="Proteomes" id="UP000054937"/>
    </source>
</evidence>
<organism evidence="2 3">
    <name type="scientific">Pseudocohnilembus persalinus</name>
    <name type="common">Ciliate</name>
    <dbReference type="NCBI Taxonomy" id="266149"/>
    <lineage>
        <taxon>Eukaryota</taxon>
        <taxon>Sar</taxon>
        <taxon>Alveolata</taxon>
        <taxon>Ciliophora</taxon>
        <taxon>Intramacronucleata</taxon>
        <taxon>Oligohymenophorea</taxon>
        <taxon>Scuticociliatia</taxon>
        <taxon>Philasterida</taxon>
        <taxon>Pseudocohnilembidae</taxon>
        <taxon>Pseudocohnilembus</taxon>
    </lineage>
</organism>
<dbReference type="InParanoid" id="A0A0V0R243"/>
<accession>A0A0V0R243</accession>
<dbReference type="Proteomes" id="UP000054937">
    <property type="component" value="Unassembled WGS sequence"/>
</dbReference>
<comment type="caution">
    <text evidence="2">The sequence shown here is derived from an EMBL/GenBank/DDBJ whole genome shotgun (WGS) entry which is preliminary data.</text>
</comment>
<dbReference type="AlphaFoldDB" id="A0A0V0R243"/>
<keyword evidence="3" id="KW-1185">Reference proteome</keyword>
<protein>
    <submittedName>
        <fullName evidence="2">Uncharacterized protein</fullName>
    </submittedName>
</protein>
<name>A0A0V0R243_PSEPJ</name>
<proteinExistence type="predicted"/>
<sequence length="235" mass="27058">MMQEGNNAYNFNTPLGLQNNNNESHSPSTADTLLSPFNLSNPSTLSNKVKISYQADAPKNDCDQLSNYFQKINIQENQNKKNSIDFNFNFDENISDFNTDDYFHNDNETLSSSSSRKTTSENVEQIIQDSFFCSSNPLNFSKKNKKKSDRFIPNRTTSKLDIALTSAHEMDENYYFQKNDPDRLKGKDINENNQLSFADIYKSQILGNKIKIKNIDRQVETQIQNYLIKISRQIG</sequence>
<evidence type="ECO:0000313" key="2">
    <source>
        <dbReference type="EMBL" id="KRX08591.1"/>
    </source>
</evidence>
<dbReference type="EMBL" id="LDAU01000062">
    <property type="protein sequence ID" value="KRX08591.1"/>
    <property type="molecule type" value="Genomic_DNA"/>
</dbReference>